<dbReference type="Proteomes" id="UP000198211">
    <property type="component" value="Unassembled WGS sequence"/>
</dbReference>
<protein>
    <submittedName>
        <fullName evidence="1">Uncharacterized protein</fullName>
    </submittedName>
</protein>
<reference evidence="2" key="1">
    <citation type="submission" date="2017-03" db="EMBL/GenBank/DDBJ databases">
        <title>Phytopthora megakarya and P. palmivora, two closely related causual agents of cacao black pod achieved similar genome size and gene model numbers by different mechanisms.</title>
        <authorList>
            <person name="Ali S."/>
            <person name="Shao J."/>
            <person name="Larry D.J."/>
            <person name="Kronmiller B."/>
            <person name="Shen D."/>
            <person name="Strem M.D."/>
            <person name="Melnick R.L."/>
            <person name="Guiltinan M.J."/>
            <person name="Tyler B.M."/>
            <person name="Meinhardt L.W."/>
            <person name="Bailey B.A."/>
        </authorList>
    </citation>
    <scope>NUCLEOTIDE SEQUENCE [LARGE SCALE GENOMIC DNA]</scope>
    <source>
        <strain evidence="2">zdho120</strain>
    </source>
</reference>
<dbReference type="EMBL" id="NBNE01008637">
    <property type="protein sequence ID" value="OWY99276.1"/>
    <property type="molecule type" value="Genomic_DNA"/>
</dbReference>
<name>A0A225V3F4_9STRA</name>
<proteinExistence type="predicted"/>
<sequence length="146" mass="16174">MGSKVVEEMLNTYPYKIIKNIPQMPDFVYSMFYRAMPPAWLSDASIRAVCLRLSDFIDSSSGRSRSRDYPDPVEFPEHALVLRGRRVSVKCICYFDPLNQTPYLSTGNAGVHTAQYFGTSGLRSSADEQSILCNLTLTAAASTCAG</sequence>
<accession>A0A225V3F4</accession>
<gene>
    <name evidence="1" type="ORF">PHMEG_00029748</name>
</gene>
<dbReference type="AlphaFoldDB" id="A0A225V3F4"/>
<organism evidence="1 2">
    <name type="scientific">Phytophthora megakarya</name>
    <dbReference type="NCBI Taxonomy" id="4795"/>
    <lineage>
        <taxon>Eukaryota</taxon>
        <taxon>Sar</taxon>
        <taxon>Stramenopiles</taxon>
        <taxon>Oomycota</taxon>
        <taxon>Peronosporomycetes</taxon>
        <taxon>Peronosporales</taxon>
        <taxon>Peronosporaceae</taxon>
        <taxon>Phytophthora</taxon>
    </lineage>
</organism>
<evidence type="ECO:0000313" key="2">
    <source>
        <dbReference type="Proteomes" id="UP000198211"/>
    </source>
</evidence>
<comment type="caution">
    <text evidence="1">The sequence shown here is derived from an EMBL/GenBank/DDBJ whole genome shotgun (WGS) entry which is preliminary data.</text>
</comment>
<dbReference type="STRING" id="4795.A0A225V3F4"/>
<keyword evidence="2" id="KW-1185">Reference proteome</keyword>
<evidence type="ECO:0000313" key="1">
    <source>
        <dbReference type="EMBL" id="OWY99276.1"/>
    </source>
</evidence>